<proteinExistence type="predicted"/>
<gene>
    <name evidence="2" type="ORF">DID88_005751</name>
</gene>
<reference evidence="2 3" key="1">
    <citation type="submission" date="2018-06" db="EMBL/GenBank/DDBJ databases">
        <title>Genome Sequence of the Brown Rot Fungal Pathogen Monilinia fructigena.</title>
        <authorList>
            <person name="Landi L."/>
            <person name="De Miccolis Angelini R.M."/>
            <person name="Pollastro S."/>
            <person name="Abate D."/>
            <person name="Faretra F."/>
            <person name="Romanazzi G."/>
        </authorList>
    </citation>
    <scope>NUCLEOTIDE SEQUENCE [LARGE SCALE GENOMIC DNA]</scope>
    <source>
        <strain evidence="2 3">Mfrg269</strain>
    </source>
</reference>
<comment type="caution">
    <text evidence="2">The sequence shown here is derived from an EMBL/GenBank/DDBJ whole genome shotgun (WGS) entry which is preliminary data.</text>
</comment>
<dbReference type="EMBL" id="QKRW01000008">
    <property type="protein sequence ID" value="RAL66092.1"/>
    <property type="molecule type" value="Genomic_DNA"/>
</dbReference>
<dbReference type="AlphaFoldDB" id="A0A395J0S9"/>
<sequence>MVTRSFFGETLHSILFVLIYTLVSNAHPCSPTNPHATWKIGQGKHLSAVSENSGNSFSFDHREGKILGWGYLQCVGE</sequence>
<dbReference type="Proteomes" id="UP000249056">
    <property type="component" value="Unassembled WGS sequence"/>
</dbReference>
<evidence type="ECO:0000313" key="3">
    <source>
        <dbReference type="Proteomes" id="UP000249056"/>
    </source>
</evidence>
<evidence type="ECO:0000256" key="1">
    <source>
        <dbReference type="SAM" id="SignalP"/>
    </source>
</evidence>
<name>A0A395J0S9_9HELO</name>
<keyword evidence="3" id="KW-1185">Reference proteome</keyword>
<evidence type="ECO:0000313" key="2">
    <source>
        <dbReference type="EMBL" id="RAL66092.1"/>
    </source>
</evidence>
<organism evidence="2 3">
    <name type="scientific">Monilinia fructigena</name>
    <dbReference type="NCBI Taxonomy" id="38457"/>
    <lineage>
        <taxon>Eukaryota</taxon>
        <taxon>Fungi</taxon>
        <taxon>Dikarya</taxon>
        <taxon>Ascomycota</taxon>
        <taxon>Pezizomycotina</taxon>
        <taxon>Leotiomycetes</taxon>
        <taxon>Helotiales</taxon>
        <taxon>Sclerotiniaceae</taxon>
        <taxon>Monilinia</taxon>
    </lineage>
</organism>
<accession>A0A395J0S9</accession>
<keyword evidence="1" id="KW-0732">Signal</keyword>
<feature type="signal peptide" evidence="1">
    <location>
        <begin position="1"/>
        <end position="26"/>
    </location>
</feature>
<feature type="chain" id="PRO_5017471209" evidence="1">
    <location>
        <begin position="27"/>
        <end position="77"/>
    </location>
</feature>
<protein>
    <submittedName>
        <fullName evidence="2">Uncharacterized protein</fullName>
    </submittedName>
</protein>